<dbReference type="PANTHER" id="PTHR23095">
    <property type="entry name" value="PARANEOPLASTIC ANTIGEN"/>
    <property type="match status" value="1"/>
</dbReference>
<feature type="non-terminal residue" evidence="3">
    <location>
        <position position="1"/>
    </location>
</feature>
<keyword evidence="4" id="KW-1185">Reference proteome</keyword>
<accession>A0A8T1SNJ3</accession>
<proteinExistence type="predicted"/>
<dbReference type="InterPro" id="IPR048271">
    <property type="entry name" value="PNMA_N"/>
</dbReference>
<evidence type="ECO:0000259" key="2">
    <source>
        <dbReference type="Pfam" id="PF20846"/>
    </source>
</evidence>
<keyword evidence="1" id="KW-0732">Signal</keyword>
<protein>
    <submittedName>
        <fullName evidence="3">Paraneoplastic Ma antigen 2</fullName>
    </submittedName>
</protein>
<evidence type="ECO:0000256" key="1">
    <source>
        <dbReference type="SAM" id="SignalP"/>
    </source>
</evidence>
<dbReference type="InterPro" id="IPR026523">
    <property type="entry name" value="PNMA"/>
</dbReference>
<feature type="chain" id="PRO_5035827539" evidence="1">
    <location>
        <begin position="26"/>
        <end position="135"/>
    </location>
</feature>
<dbReference type="OrthoDB" id="9421998at2759"/>
<name>A0A8T1SNJ3_CHESE</name>
<dbReference type="EMBL" id="JAHGAV010000139">
    <property type="protein sequence ID" value="KAG6930716.1"/>
    <property type="molecule type" value="Genomic_DNA"/>
</dbReference>
<feature type="non-terminal residue" evidence="3">
    <location>
        <position position="135"/>
    </location>
</feature>
<evidence type="ECO:0000313" key="3">
    <source>
        <dbReference type="EMBL" id="KAG6930716.1"/>
    </source>
</evidence>
<comment type="caution">
    <text evidence="3">The sequence shown here is derived from an EMBL/GenBank/DDBJ whole genome shotgun (WGS) entry which is preliminary data.</text>
</comment>
<reference evidence="3 4" key="1">
    <citation type="journal article" date="2020" name="G3 (Bethesda)">
        <title>Draft Genome of the Common Snapping Turtle, Chelydra serpentina, a Model for Phenotypic Plasticity in Reptiles.</title>
        <authorList>
            <person name="Das D."/>
            <person name="Singh S.K."/>
            <person name="Bierstedt J."/>
            <person name="Erickson A."/>
            <person name="Galli G.L.J."/>
            <person name="Crossley D.A. 2nd"/>
            <person name="Rhen T."/>
        </authorList>
    </citation>
    <scope>NUCLEOTIDE SEQUENCE [LARGE SCALE GENOMIC DNA]</scope>
    <source>
        <strain evidence="3">KW</strain>
    </source>
</reference>
<dbReference type="PANTHER" id="PTHR23095:SF17">
    <property type="entry name" value="PARANEOPLASTIC ANTIGEN MA1"/>
    <property type="match status" value="1"/>
</dbReference>
<organism evidence="3 4">
    <name type="scientific">Chelydra serpentina</name>
    <name type="common">Snapping turtle</name>
    <name type="synonym">Testudo serpentina</name>
    <dbReference type="NCBI Taxonomy" id="8475"/>
    <lineage>
        <taxon>Eukaryota</taxon>
        <taxon>Metazoa</taxon>
        <taxon>Chordata</taxon>
        <taxon>Craniata</taxon>
        <taxon>Vertebrata</taxon>
        <taxon>Euteleostomi</taxon>
        <taxon>Archelosauria</taxon>
        <taxon>Testudinata</taxon>
        <taxon>Testudines</taxon>
        <taxon>Cryptodira</taxon>
        <taxon>Durocryptodira</taxon>
        <taxon>Americhelydia</taxon>
        <taxon>Chelydroidea</taxon>
        <taxon>Chelydridae</taxon>
        <taxon>Chelydra</taxon>
    </lineage>
</organism>
<evidence type="ECO:0000313" key="4">
    <source>
        <dbReference type="Proteomes" id="UP000765507"/>
    </source>
</evidence>
<sequence>VLICYIWKKLVCIMALHLLEDWCKGMTIDPKNCLLVTGVSEEFDEGSIEPILRTSTKYLSECKIRGRMFVREEGAFAVLCELPSAVDPLQVPSTITVEDGVWRVIATGSQPSPAPASNVEFLKKMSAFLGKEGKT</sequence>
<dbReference type="AlphaFoldDB" id="A0A8T1SNJ3"/>
<feature type="signal peptide" evidence="1">
    <location>
        <begin position="1"/>
        <end position="25"/>
    </location>
</feature>
<dbReference type="Proteomes" id="UP000765507">
    <property type="component" value="Unassembled WGS sequence"/>
</dbReference>
<dbReference type="Pfam" id="PF20846">
    <property type="entry name" value="PNMA_N"/>
    <property type="match status" value="1"/>
</dbReference>
<gene>
    <name evidence="3" type="primary">PNMA2</name>
    <name evidence="3" type="ORF">G0U57_003045</name>
</gene>
<feature type="domain" description="Paraneoplastic antigen Ma-like N-terminal" evidence="2">
    <location>
        <begin position="14"/>
        <end position="105"/>
    </location>
</feature>